<evidence type="ECO:0000256" key="1">
    <source>
        <dbReference type="ARBA" id="ARBA00023125"/>
    </source>
</evidence>
<protein>
    <submittedName>
        <fullName evidence="3">Helix-turn-helix transcriptional regulator</fullName>
    </submittedName>
</protein>
<accession>A0A559IZF0</accession>
<dbReference type="EMBL" id="VNJK01000001">
    <property type="protein sequence ID" value="TVX93006.1"/>
    <property type="molecule type" value="Genomic_DNA"/>
</dbReference>
<dbReference type="PANTHER" id="PTHR46558:SF11">
    <property type="entry name" value="HTH-TYPE TRANSCRIPTIONAL REGULATOR XRE"/>
    <property type="match status" value="1"/>
</dbReference>
<dbReference type="PANTHER" id="PTHR46558">
    <property type="entry name" value="TRACRIPTIONAL REGULATORY PROTEIN-RELATED-RELATED"/>
    <property type="match status" value="1"/>
</dbReference>
<comment type="caution">
    <text evidence="3">The sequence shown here is derived from an EMBL/GenBank/DDBJ whole genome shotgun (WGS) entry which is preliminary data.</text>
</comment>
<dbReference type="SUPFAM" id="SSF47413">
    <property type="entry name" value="lambda repressor-like DNA-binding domains"/>
    <property type="match status" value="1"/>
</dbReference>
<organism evidence="3 4">
    <name type="scientific">Paenibacillus agilis</name>
    <dbReference type="NCBI Taxonomy" id="3020863"/>
    <lineage>
        <taxon>Bacteria</taxon>
        <taxon>Bacillati</taxon>
        <taxon>Bacillota</taxon>
        <taxon>Bacilli</taxon>
        <taxon>Bacillales</taxon>
        <taxon>Paenibacillaceae</taxon>
        <taxon>Paenibacillus</taxon>
    </lineage>
</organism>
<dbReference type="Pfam" id="PF01381">
    <property type="entry name" value="HTH_3"/>
    <property type="match status" value="1"/>
</dbReference>
<keyword evidence="1" id="KW-0238">DNA-binding</keyword>
<evidence type="ECO:0000313" key="3">
    <source>
        <dbReference type="EMBL" id="TVX93006.1"/>
    </source>
</evidence>
<feature type="domain" description="HTH cro/C1-type" evidence="2">
    <location>
        <begin position="18"/>
        <end position="78"/>
    </location>
</feature>
<name>A0A559IZF0_9BACL</name>
<dbReference type="InterPro" id="IPR010982">
    <property type="entry name" value="Lambda_DNA-bd_dom_sf"/>
</dbReference>
<sequence>MDLNVREICRMYSFGEKLRELRTKTELSQGELAKVLNTEYGTSMNKGMISKWENEREEPRMDTIRILAAFFNVTLDELMGLNIDETNDLPKESPVDIADELEKLINHLKSDEVLYFQGLDMNKNIKDTLKVSLDNLMLLTKQITNSSE</sequence>
<dbReference type="GO" id="GO:0003677">
    <property type="term" value="F:DNA binding"/>
    <property type="evidence" value="ECO:0007669"/>
    <property type="project" value="UniProtKB-KW"/>
</dbReference>
<reference evidence="3 4" key="1">
    <citation type="submission" date="2019-07" db="EMBL/GenBank/DDBJ databases">
        <authorList>
            <person name="Kim J."/>
        </authorList>
    </citation>
    <scope>NUCLEOTIDE SEQUENCE [LARGE SCALE GENOMIC DNA]</scope>
    <source>
        <strain evidence="3 4">N4</strain>
    </source>
</reference>
<dbReference type="InterPro" id="IPR001387">
    <property type="entry name" value="Cro/C1-type_HTH"/>
</dbReference>
<dbReference type="SMART" id="SM00530">
    <property type="entry name" value="HTH_XRE"/>
    <property type="match status" value="1"/>
</dbReference>
<dbReference type="OrthoDB" id="194368at2"/>
<dbReference type="AlphaFoldDB" id="A0A559IZF0"/>
<proteinExistence type="predicted"/>
<dbReference type="Proteomes" id="UP000318102">
    <property type="component" value="Unassembled WGS sequence"/>
</dbReference>
<dbReference type="CDD" id="cd00093">
    <property type="entry name" value="HTH_XRE"/>
    <property type="match status" value="1"/>
</dbReference>
<evidence type="ECO:0000313" key="4">
    <source>
        <dbReference type="Proteomes" id="UP000318102"/>
    </source>
</evidence>
<gene>
    <name evidence="3" type="ORF">FPZ44_08010</name>
</gene>
<dbReference type="Gene3D" id="1.10.260.40">
    <property type="entry name" value="lambda repressor-like DNA-binding domains"/>
    <property type="match status" value="1"/>
</dbReference>
<evidence type="ECO:0000259" key="2">
    <source>
        <dbReference type="PROSITE" id="PS50943"/>
    </source>
</evidence>
<dbReference type="PROSITE" id="PS50943">
    <property type="entry name" value="HTH_CROC1"/>
    <property type="match status" value="1"/>
</dbReference>
<keyword evidence="4" id="KW-1185">Reference proteome</keyword>